<organism evidence="2 3">
    <name type="scientific">Diatraea saccharalis</name>
    <name type="common">sugarcane borer</name>
    <dbReference type="NCBI Taxonomy" id="40085"/>
    <lineage>
        <taxon>Eukaryota</taxon>
        <taxon>Metazoa</taxon>
        <taxon>Ecdysozoa</taxon>
        <taxon>Arthropoda</taxon>
        <taxon>Hexapoda</taxon>
        <taxon>Insecta</taxon>
        <taxon>Pterygota</taxon>
        <taxon>Neoptera</taxon>
        <taxon>Endopterygota</taxon>
        <taxon>Lepidoptera</taxon>
        <taxon>Glossata</taxon>
        <taxon>Ditrysia</taxon>
        <taxon>Pyraloidea</taxon>
        <taxon>Crambidae</taxon>
        <taxon>Crambinae</taxon>
        <taxon>Diatraea</taxon>
    </lineage>
</organism>
<feature type="compositionally biased region" description="Polar residues" evidence="1">
    <location>
        <begin position="258"/>
        <end position="274"/>
    </location>
</feature>
<proteinExistence type="predicted"/>
<name>A0A9N9R093_9NEOP</name>
<dbReference type="OrthoDB" id="7461645at2759"/>
<accession>A0A9N9R093</accession>
<keyword evidence="3" id="KW-1185">Reference proteome</keyword>
<evidence type="ECO:0000313" key="2">
    <source>
        <dbReference type="EMBL" id="CAG9786848.1"/>
    </source>
</evidence>
<feature type="region of interest" description="Disordered" evidence="1">
    <location>
        <begin position="255"/>
        <end position="277"/>
    </location>
</feature>
<dbReference type="Proteomes" id="UP001153714">
    <property type="component" value="Chromosome 16"/>
</dbReference>
<reference evidence="2" key="1">
    <citation type="submission" date="2021-12" db="EMBL/GenBank/DDBJ databases">
        <authorList>
            <person name="King R."/>
        </authorList>
    </citation>
    <scope>NUCLEOTIDE SEQUENCE</scope>
</reference>
<protein>
    <submittedName>
        <fullName evidence="2">Uncharacterized protein</fullName>
    </submittedName>
</protein>
<reference evidence="2" key="2">
    <citation type="submission" date="2022-10" db="EMBL/GenBank/DDBJ databases">
        <authorList>
            <consortium name="ENA_rothamsted_submissions"/>
            <consortium name="culmorum"/>
            <person name="King R."/>
        </authorList>
    </citation>
    <scope>NUCLEOTIDE SEQUENCE</scope>
</reference>
<dbReference type="AlphaFoldDB" id="A0A9N9R093"/>
<evidence type="ECO:0000256" key="1">
    <source>
        <dbReference type="SAM" id="MobiDB-lite"/>
    </source>
</evidence>
<sequence>MGYNYSLAEYIDSKETNVSVFLKRGVFDDELGDDQGFRRAGHLPVSGLIKDSDLVTSDPEDLAMAERSGRRLDDSVLHSNDKSNFEGSLMKLTAKAPAATEPPPTYKDDEEIVEYVKKFSTDSLDQLKAIQSLMNMRKSGDRRITINYDKTTTLDPRRNNLLMGRRMMIEPESPENNHVYIEKAAIPYERFNFKENPIRTAVPGSFIGESANWLLPNNIEKSYRGTLYSNEMYNDFHATTPGYPKPIRYKTGVERPTLPNQGVSKQTPSLQSDNIPRGEMDARRLDNSELNRVKDKLLMDKAMFPSFKNIDNENLDKQDLDRSEEADYEEEAKRGIRVRKKRNIHSNEVIIKETIYTLPIGTSGNYIKVEHDRKTGKGSVDRENQIISDDIKYTDSMTEEMRKNILNLTDNLDHGNSIFKMKLKNTTMEMINNTMNHSEFTPITVTKKPIKSILSLLKSH</sequence>
<gene>
    <name evidence="2" type="ORF">DIATSA_LOCUS4778</name>
</gene>
<dbReference type="EMBL" id="OU893347">
    <property type="protein sequence ID" value="CAG9786848.1"/>
    <property type="molecule type" value="Genomic_DNA"/>
</dbReference>
<evidence type="ECO:0000313" key="3">
    <source>
        <dbReference type="Proteomes" id="UP001153714"/>
    </source>
</evidence>